<dbReference type="SUPFAM" id="SSF53335">
    <property type="entry name" value="S-adenosyl-L-methionine-dependent methyltransferases"/>
    <property type="match status" value="1"/>
</dbReference>
<dbReference type="Gene3D" id="3.40.50.150">
    <property type="entry name" value="Vaccinia Virus protein VP39"/>
    <property type="match status" value="1"/>
</dbReference>
<dbReference type="UniPathway" id="UPA00078"/>
<proteinExistence type="inferred from homology"/>
<sequence length="269" mass="29087">MKPQERKNIIKEAFGKAAQTYASSSGLQFEVACELAAKIKKTPGRTLDIGTGTGYLAQAIKEKIPEAKLMACDISHEMLKAASAGACGKQVAAFTADCEELPIKDSSFDCVVSSLTYQWSADLTTSMLEAERVLRPGGSFIFSTLGRDTMSELKKAVKAAYRLKGRDNPPHFMGFPSAEEVGDALVAVGFEDIKIEKDLKEVVYKDLWELLKTLKNIGATNPEKHNTGDLSGGSLLREVAKTYARLAPGPDNKGITATYEILKISARCA</sequence>
<comment type="pathway">
    <text evidence="2">Cofactor biosynthesis; biotin biosynthesis.</text>
</comment>
<dbReference type="GO" id="GO:0008757">
    <property type="term" value="F:S-adenosylmethionine-dependent methyltransferase activity"/>
    <property type="evidence" value="ECO:0007669"/>
    <property type="project" value="InterPro"/>
</dbReference>
<dbReference type="InterPro" id="IPR013216">
    <property type="entry name" value="Methyltransf_11"/>
</dbReference>
<reference evidence="9" key="1">
    <citation type="submission" date="2018-06" db="EMBL/GenBank/DDBJ databases">
        <authorList>
            <person name="Zhirakovskaya E."/>
        </authorList>
    </citation>
    <scope>NUCLEOTIDE SEQUENCE</scope>
</reference>
<keyword evidence="7" id="KW-0093">Biotin biosynthesis</keyword>
<dbReference type="GO" id="GO:0009102">
    <property type="term" value="P:biotin biosynthetic process"/>
    <property type="evidence" value="ECO:0007669"/>
    <property type="project" value="UniProtKB-UniPathway"/>
</dbReference>
<evidence type="ECO:0000256" key="4">
    <source>
        <dbReference type="ARBA" id="ARBA00022603"/>
    </source>
</evidence>
<evidence type="ECO:0000256" key="2">
    <source>
        <dbReference type="ARBA" id="ARBA00004746"/>
    </source>
</evidence>
<dbReference type="Pfam" id="PF08241">
    <property type="entry name" value="Methyltransf_11"/>
    <property type="match status" value="1"/>
</dbReference>
<keyword evidence="4" id="KW-0489">Methyltransferase</keyword>
<evidence type="ECO:0000313" key="9">
    <source>
        <dbReference type="EMBL" id="VAV84815.1"/>
    </source>
</evidence>
<evidence type="ECO:0000256" key="6">
    <source>
        <dbReference type="ARBA" id="ARBA00022691"/>
    </source>
</evidence>
<dbReference type="EC" id="2.1.1.197" evidence="3"/>
<dbReference type="EMBL" id="UOEA01000074">
    <property type="protein sequence ID" value="VAV84815.1"/>
    <property type="molecule type" value="Genomic_DNA"/>
</dbReference>
<feature type="domain" description="Methyltransferase type 11" evidence="8">
    <location>
        <begin position="47"/>
        <end position="142"/>
    </location>
</feature>
<keyword evidence="5" id="KW-0808">Transferase</keyword>
<dbReference type="GO" id="GO:0010340">
    <property type="term" value="F:carboxyl-O-methyltransferase activity"/>
    <property type="evidence" value="ECO:0007669"/>
    <property type="project" value="InterPro"/>
</dbReference>
<dbReference type="HAMAP" id="MF_00835">
    <property type="entry name" value="BioC"/>
    <property type="match status" value="1"/>
</dbReference>
<evidence type="ECO:0000256" key="5">
    <source>
        <dbReference type="ARBA" id="ARBA00022679"/>
    </source>
</evidence>
<evidence type="ECO:0000259" key="8">
    <source>
        <dbReference type="Pfam" id="PF08241"/>
    </source>
</evidence>
<dbReference type="CDD" id="cd02440">
    <property type="entry name" value="AdoMet_MTases"/>
    <property type="match status" value="1"/>
</dbReference>
<dbReference type="PANTHER" id="PTHR13090:SF1">
    <property type="entry name" value="ARGININE-HYDROXYLASE NDUFAF5, MITOCHONDRIAL"/>
    <property type="match status" value="1"/>
</dbReference>
<dbReference type="AlphaFoldDB" id="A0A3B0RMN4"/>
<dbReference type="InterPro" id="IPR029063">
    <property type="entry name" value="SAM-dependent_MTases_sf"/>
</dbReference>
<dbReference type="GO" id="GO:0102130">
    <property type="term" value="F:malonyl-CoA methyltransferase activity"/>
    <property type="evidence" value="ECO:0007669"/>
    <property type="project" value="UniProtKB-EC"/>
</dbReference>
<accession>A0A3B0RMN4</accession>
<keyword evidence="6" id="KW-0949">S-adenosyl-L-methionine</keyword>
<gene>
    <name evidence="9" type="ORF">MNBD_DELTA01-1895</name>
</gene>
<name>A0A3B0RMN4_9ZZZZ</name>
<protein>
    <recommendedName>
        <fullName evidence="3">malonyl-[acyl-carrier protein] O-methyltransferase</fullName>
        <ecNumber evidence="3">2.1.1.197</ecNumber>
    </recommendedName>
</protein>
<dbReference type="InterPro" id="IPR011814">
    <property type="entry name" value="BioC"/>
</dbReference>
<dbReference type="PANTHER" id="PTHR13090">
    <property type="entry name" value="ARGININE-HYDROXYLASE NDUFAF5, MITOCHONDRIAL"/>
    <property type="match status" value="1"/>
</dbReference>
<evidence type="ECO:0000256" key="1">
    <source>
        <dbReference type="ARBA" id="ARBA00000852"/>
    </source>
</evidence>
<evidence type="ECO:0000256" key="7">
    <source>
        <dbReference type="ARBA" id="ARBA00022756"/>
    </source>
</evidence>
<dbReference type="GO" id="GO:0032259">
    <property type="term" value="P:methylation"/>
    <property type="evidence" value="ECO:0007669"/>
    <property type="project" value="UniProtKB-KW"/>
</dbReference>
<dbReference type="InterPro" id="IPR050602">
    <property type="entry name" value="Malonyl-ACP_OMT"/>
</dbReference>
<evidence type="ECO:0000256" key="3">
    <source>
        <dbReference type="ARBA" id="ARBA00012327"/>
    </source>
</evidence>
<organism evidence="9">
    <name type="scientific">hydrothermal vent metagenome</name>
    <dbReference type="NCBI Taxonomy" id="652676"/>
    <lineage>
        <taxon>unclassified sequences</taxon>
        <taxon>metagenomes</taxon>
        <taxon>ecological metagenomes</taxon>
    </lineage>
</organism>
<comment type="catalytic activity">
    <reaction evidence="1">
        <text>malonyl-[ACP] + S-adenosyl-L-methionine = malonyl-[ACP] methyl ester + S-adenosyl-L-homocysteine</text>
        <dbReference type="Rhea" id="RHEA:17105"/>
        <dbReference type="Rhea" id="RHEA-COMP:9623"/>
        <dbReference type="Rhea" id="RHEA-COMP:9954"/>
        <dbReference type="ChEBI" id="CHEBI:57856"/>
        <dbReference type="ChEBI" id="CHEBI:59789"/>
        <dbReference type="ChEBI" id="CHEBI:78449"/>
        <dbReference type="ChEBI" id="CHEBI:78845"/>
        <dbReference type="EC" id="2.1.1.197"/>
    </reaction>
</comment>